<evidence type="ECO:0000313" key="14">
    <source>
        <dbReference type="Proteomes" id="UP000007110"/>
    </source>
</evidence>
<dbReference type="AlphaFoldDB" id="A0A7M7SZM2"/>
<dbReference type="SMART" id="SM00369">
    <property type="entry name" value="LRR_TYP"/>
    <property type="match status" value="3"/>
</dbReference>
<keyword evidence="7" id="KW-0677">Repeat</keyword>
<keyword evidence="4" id="KW-0433">Leucine-rich repeat</keyword>
<dbReference type="SUPFAM" id="SSF52058">
    <property type="entry name" value="L domain-like"/>
    <property type="match status" value="1"/>
</dbReference>
<dbReference type="Proteomes" id="UP000007110">
    <property type="component" value="Unassembled WGS sequence"/>
</dbReference>
<accession>A0A7M7SZM2</accession>
<dbReference type="InterPro" id="IPR003591">
    <property type="entry name" value="Leu-rich_rpt_typical-subtyp"/>
</dbReference>
<evidence type="ECO:0000256" key="6">
    <source>
        <dbReference type="ARBA" id="ARBA00022729"/>
    </source>
</evidence>
<keyword evidence="14" id="KW-1185">Reference proteome</keyword>
<dbReference type="EnsemblMetazoa" id="XM_030987085">
    <property type="protein sequence ID" value="XP_030842945"/>
    <property type="gene ID" value="LOC105446183"/>
</dbReference>
<keyword evidence="6" id="KW-0732">Signal</keyword>
<keyword evidence="2" id="KW-0813">Transport</keyword>
<evidence type="ECO:0000256" key="10">
    <source>
        <dbReference type="ARBA" id="ARBA00023136"/>
    </source>
</evidence>
<dbReference type="GO" id="GO:0005886">
    <property type="term" value="C:plasma membrane"/>
    <property type="evidence" value="ECO:0007669"/>
    <property type="project" value="UniProtKB-SubCell"/>
</dbReference>
<keyword evidence="12" id="KW-0407">Ion channel</keyword>
<evidence type="ECO:0000256" key="1">
    <source>
        <dbReference type="ARBA" id="ARBA00004162"/>
    </source>
</evidence>
<dbReference type="GO" id="GO:0034220">
    <property type="term" value="P:monoatomic ion transmembrane transport"/>
    <property type="evidence" value="ECO:0007669"/>
    <property type="project" value="UniProtKB-KW"/>
</dbReference>
<evidence type="ECO:0000256" key="12">
    <source>
        <dbReference type="ARBA" id="ARBA00023303"/>
    </source>
</evidence>
<dbReference type="InParanoid" id="A0A7M7SZM2"/>
<dbReference type="GeneID" id="105446183"/>
<reference evidence="14" key="1">
    <citation type="submission" date="2015-02" db="EMBL/GenBank/DDBJ databases">
        <title>Genome sequencing for Strongylocentrotus purpuratus.</title>
        <authorList>
            <person name="Murali S."/>
            <person name="Liu Y."/>
            <person name="Vee V."/>
            <person name="English A."/>
            <person name="Wang M."/>
            <person name="Skinner E."/>
            <person name="Han Y."/>
            <person name="Muzny D.M."/>
            <person name="Worley K.C."/>
            <person name="Gibbs R.A."/>
        </authorList>
    </citation>
    <scope>NUCLEOTIDE SEQUENCE</scope>
</reference>
<reference evidence="13" key="2">
    <citation type="submission" date="2021-01" db="UniProtKB">
        <authorList>
            <consortium name="EnsemblMetazoa"/>
        </authorList>
    </citation>
    <scope>IDENTIFICATION</scope>
</reference>
<keyword evidence="9" id="KW-0406">Ion transport</keyword>
<evidence type="ECO:0000256" key="5">
    <source>
        <dbReference type="ARBA" id="ARBA00022692"/>
    </source>
</evidence>
<keyword evidence="11" id="KW-1015">Disulfide bond</keyword>
<keyword evidence="3" id="KW-1003">Cell membrane</keyword>
<dbReference type="Gene3D" id="3.80.10.10">
    <property type="entry name" value="Ribonuclease Inhibitor"/>
    <property type="match status" value="1"/>
</dbReference>
<evidence type="ECO:0000313" key="13">
    <source>
        <dbReference type="EnsemblMetazoa" id="XP_030842945"/>
    </source>
</evidence>
<evidence type="ECO:0000256" key="9">
    <source>
        <dbReference type="ARBA" id="ARBA00023065"/>
    </source>
</evidence>
<proteinExistence type="predicted"/>
<protein>
    <submittedName>
        <fullName evidence="13">Uncharacterized protein</fullName>
    </submittedName>
</protein>
<dbReference type="Pfam" id="PF13855">
    <property type="entry name" value="LRR_8"/>
    <property type="match status" value="1"/>
</dbReference>
<keyword evidence="8" id="KW-1133">Transmembrane helix</keyword>
<name>A0A7M7SZM2_STRPU</name>
<evidence type="ECO:0000256" key="8">
    <source>
        <dbReference type="ARBA" id="ARBA00022989"/>
    </source>
</evidence>
<dbReference type="InterPro" id="IPR032675">
    <property type="entry name" value="LRR_dom_sf"/>
</dbReference>
<evidence type="ECO:0000256" key="4">
    <source>
        <dbReference type="ARBA" id="ARBA00022614"/>
    </source>
</evidence>
<evidence type="ECO:0000256" key="2">
    <source>
        <dbReference type="ARBA" id="ARBA00022448"/>
    </source>
</evidence>
<sequence>MIQEDTRKLWIEKSSDQEMNETEGLELLSAVHVNFSRLINVNMLSIRSFPFTVIKPGTFAPLRFLVYMDLMKNKISRLQADTFRGLRRLKEMYIFMNGLQTIEAGAFRGLDSLSMLNMMYNDITRLSSGMFEGLSNLEDM</sequence>
<evidence type="ECO:0000256" key="7">
    <source>
        <dbReference type="ARBA" id="ARBA00022737"/>
    </source>
</evidence>
<evidence type="ECO:0000256" key="3">
    <source>
        <dbReference type="ARBA" id="ARBA00022475"/>
    </source>
</evidence>
<keyword evidence="10" id="KW-0472">Membrane</keyword>
<organism evidence="13 14">
    <name type="scientific">Strongylocentrotus purpuratus</name>
    <name type="common">Purple sea urchin</name>
    <dbReference type="NCBI Taxonomy" id="7668"/>
    <lineage>
        <taxon>Eukaryota</taxon>
        <taxon>Metazoa</taxon>
        <taxon>Echinodermata</taxon>
        <taxon>Eleutherozoa</taxon>
        <taxon>Echinozoa</taxon>
        <taxon>Echinoidea</taxon>
        <taxon>Euechinoidea</taxon>
        <taxon>Echinacea</taxon>
        <taxon>Camarodonta</taxon>
        <taxon>Echinidea</taxon>
        <taxon>Strongylocentrotidae</taxon>
        <taxon>Strongylocentrotus</taxon>
    </lineage>
</organism>
<dbReference type="InterPro" id="IPR051432">
    <property type="entry name" value="KCNMA1_auxiliary"/>
</dbReference>
<dbReference type="PANTHER" id="PTHR46473:SF10">
    <property type="entry name" value="LD45603P-RELATED"/>
    <property type="match status" value="1"/>
</dbReference>
<dbReference type="RefSeq" id="XP_030842945.1">
    <property type="nucleotide sequence ID" value="XM_030987085.1"/>
</dbReference>
<keyword evidence="5" id="KW-0812">Transmembrane</keyword>
<dbReference type="PANTHER" id="PTHR46473">
    <property type="entry name" value="GH08155P"/>
    <property type="match status" value="1"/>
</dbReference>
<dbReference type="OrthoDB" id="694479at2759"/>
<dbReference type="KEGG" id="spu:105446183"/>
<comment type="subcellular location">
    <subcellularLocation>
        <location evidence="1">Cell membrane</location>
        <topology evidence="1">Single-pass membrane protein</topology>
    </subcellularLocation>
</comment>
<dbReference type="InterPro" id="IPR001611">
    <property type="entry name" value="Leu-rich_rpt"/>
</dbReference>
<evidence type="ECO:0000256" key="11">
    <source>
        <dbReference type="ARBA" id="ARBA00023157"/>
    </source>
</evidence>